<sequence length="212" mass="22657">MSCPHLSGIAALLKSSHPDWTPAAIKSAIMTTADVVDNQGNQIVGERLTPADLFATGAGHVNPSRANDPGLIYDLTPDEYIAYLCGLGYTDNQVRILAGNNVSCSMITSIREGELNYPSFSVTLGRSQTINPTVTNVGDAMSAYSLEIVKPPGVDVSVKPDALHFSNMNERLTYFLTFSQLQSGSGGSTGFAQGSLKWVYGTTRARDYGYHG</sequence>
<evidence type="ECO:0000313" key="1">
    <source>
        <dbReference type="EMBL" id="KAJ8626492.1"/>
    </source>
</evidence>
<comment type="caution">
    <text evidence="1">The sequence shown here is derived from an EMBL/GenBank/DDBJ whole genome shotgun (WGS) entry which is preliminary data.</text>
</comment>
<name>A0ACC2L078_PERAE</name>
<dbReference type="Proteomes" id="UP001234297">
    <property type="component" value="Chromosome 6"/>
</dbReference>
<dbReference type="EMBL" id="CM056814">
    <property type="protein sequence ID" value="KAJ8626492.1"/>
    <property type="molecule type" value="Genomic_DNA"/>
</dbReference>
<keyword evidence="2" id="KW-1185">Reference proteome</keyword>
<gene>
    <name evidence="1" type="ORF">MRB53_019799</name>
</gene>
<accession>A0ACC2L078</accession>
<protein>
    <submittedName>
        <fullName evidence="1">Uncharacterized protein</fullName>
    </submittedName>
</protein>
<reference evidence="1 2" key="1">
    <citation type="journal article" date="2022" name="Hortic Res">
        <title>A haplotype resolved chromosomal level avocado genome allows analysis of novel avocado genes.</title>
        <authorList>
            <person name="Nath O."/>
            <person name="Fletcher S.J."/>
            <person name="Hayward A."/>
            <person name="Shaw L.M."/>
            <person name="Masouleh A.K."/>
            <person name="Furtado A."/>
            <person name="Henry R.J."/>
            <person name="Mitter N."/>
        </authorList>
    </citation>
    <scope>NUCLEOTIDE SEQUENCE [LARGE SCALE GENOMIC DNA]</scope>
    <source>
        <strain evidence="2">cv. Hass</strain>
    </source>
</reference>
<evidence type="ECO:0000313" key="2">
    <source>
        <dbReference type="Proteomes" id="UP001234297"/>
    </source>
</evidence>
<proteinExistence type="predicted"/>
<organism evidence="1 2">
    <name type="scientific">Persea americana</name>
    <name type="common">Avocado</name>
    <dbReference type="NCBI Taxonomy" id="3435"/>
    <lineage>
        <taxon>Eukaryota</taxon>
        <taxon>Viridiplantae</taxon>
        <taxon>Streptophyta</taxon>
        <taxon>Embryophyta</taxon>
        <taxon>Tracheophyta</taxon>
        <taxon>Spermatophyta</taxon>
        <taxon>Magnoliopsida</taxon>
        <taxon>Magnoliidae</taxon>
        <taxon>Laurales</taxon>
        <taxon>Lauraceae</taxon>
        <taxon>Persea</taxon>
    </lineage>
</organism>